<dbReference type="InterPro" id="IPR002677">
    <property type="entry name" value="Ribosomal_bL32"/>
</dbReference>
<dbReference type="PANTHER" id="PTHR35534:SF1">
    <property type="entry name" value="LARGE RIBOSOMAL SUBUNIT PROTEIN BL32"/>
    <property type="match status" value="1"/>
</dbReference>
<evidence type="ECO:0000256" key="1">
    <source>
        <dbReference type="ARBA" id="ARBA00008560"/>
    </source>
</evidence>
<organism evidence="7 8">
    <name type="scientific">Candidatus Portnoybacteria bacterium RBG_13_40_8</name>
    <dbReference type="NCBI Taxonomy" id="1801990"/>
    <lineage>
        <taxon>Bacteria</taxon>
        <taxon>Candidatus Portnoyibacteriota</taxon>
    </lineage>
</organism>
<gene>
    <name evidence="5" type="primary">rpmF</name>
    <name evidence="7" type="ORF">A2V69_00365</name>
</gene>
<dbReference type="InterPro" id="IPR044957">
    <property type="entry name" value="Ribosomal_bL32_bact"/>
</dbReference>
<sequence length="97" mass="11483">MPIPKQRHTKSRRNRRRSHLRLKKQKLSSCQKCGEPVLAHHVCSFCGNYNGTQVIDVLARLEKKEKKKKEKELKEHEKEAQEEQKVKPLNLEELSKK</sequence>
<evidence type="ECO:0000313" key="7">
    <source>
        <dbReference type="EMBL" id="OGZ31786.1"/>
    </source>
</evidence>
<accession>A0A1G2F125</accession>
<comment type="caution">
    <text evidence="7">The sequence shown here is derived from an EMBL/GenBank/DDBJ whole genome shotgun (WGS) entry which is preliminary data.</text>
</comment>
<dbReference type="GO" id="GO:0006412">
    <property type="term" value="P:translation"/>
    <property type="evidence" value="ECO:0007669"/>
    <property type="project" value="UniProtKB-UniRule"/>
</dbReference>
<keyword evidence="3 5" id="KW-0687">Ribonucleoprotein</keyword>
<comment type="similarity">
    <text evidence="1 5">Belongs to the bacterial ribosomal protein bL32 family.</text>
</comment>
<evidence type="ECO:0000256" key="5">
    <source>
        <dbReference type="HAMAP-Rule" id="MF_00340"/>
    </source>
</evidence>
<feature type="compositionally biased region" description="Basic and acidic residues" evidence="6">
    <location>
        <begin position="65"/>
        <end position="86"/>
    </location>
</feature>
<dbReference type="Pfam" id="PF01783">
    <property type="entry name" value="Ribosomal_L32p"/>
    <property type="match status" value="1"/>
</dbReference>
<dbReference type="NCBIfam" id="TIGR01031">
    <property type="entry name" value="rpmF_bact"/>
    <property type="match status" value="1"/>
</dbReference>
<dbReference type="PANTHER" id="PTHR35534">
    <property type="entry name" value="50S RIBOSOMAL PROTEIN L32"/>
    <property type="match status" value="1"/>
</dbReference>
<evidence type="ECO:0000256" key="2">
    <source>
        <dbReference type="ARBA" id="ARBA00022980"/>
    </source>
</evidence>
<name>A0A1G2F125_9BACT</name>
<dbReference type="SUPFAM" id="SSF57829">
    <property type="entry name" value="Zn-binding ribosomal proteins"/>
    <property type="match status" value="1"/>
</dbReference>
<dbReference type="STRING" id="1801990.A2V69_00365"/>
<dbReference type="HAMAP" id="MF_00340">
    <property type="entry name" value="Ribosomal_bL32"/>
    <property type="match status" value="1"/>
</dbReference>
<evidence type="ECO:0000256" key="6">
    <source>
        <dbReference type="SAM" id="MobiDB-lite"/>
    </source>
</evidence>
<evidence type="ECO:0000256" key="3">
    <source>
        <dbReference type="ARBA" id="ARBA00023274"/>
    </source>
</evidence>
<feature type="region of interest" description="Disordered" evidence="6">
    <location>
        <begin position="1"/>
        <end position="24"/>
    </location>
</feature>
<proteinExistence type="inferred from homology"/>
<evidence type="ECO:0000256" key="4">
    <source>
        <dbReference type="ARBA" id="ARBA00035178"/>
    </source>
</evidence>
<dbReference type="AlphaFoldDB" id="A0A1G2F125"/>
<keyword evidence="2 5" id="KW-0689">Ribosomal protein</keyword>
<evidence type="ECO:0000313" key="8">
    <source>
        <dbReference type="Proteomes" id="UP000177810"/>
    </source>
</evidence>
<protein>
    <recommendedName>
        <fullName evidence="4 5">Large ribosomal subunit protein bL32</fullName>
    </recommendedName>
</protein>
<reference evidence="7 8" key="1">
    <citation type="journal article" date="2016" name="Nat. Commun.">
        <title>Thousands of microbial genomes shed light on interconnected biogeochemical processes in an aquifer system.</title>
        <authorList>
            <person name="Anantharaman K."/>
            <person name="Brown C.T."/>
            <person name="Hug L.A."/>
            <person name="Sharon I."/>
            <person name="Castelle C.J."/>
            <person name="Probst A.J."/>
            <person name="Thomas B.C."/>
            <person name="Singh A."/>
            <person name="Wilkins M.J."/>
            <person name="Karaoz U."/>
            <person name="Brodie E.L."/>
            <person name="Williams K.H."/>
            <person name="Hubbard S.S."/>
            <person name="Banfield J.F."/>
        </authorList>
    </citation>
    <scope>NUCLEOTIDE SEQUENCE [LARGE SCALE GENOMIC DNA]</scope>
</reference>
<dbReference type="InterPro" id="IPR011332">
    <property type="entry name" value="Ribosomal_zn-bd"/>
</dbReference>
<feature type="region of interest" description="Disordered" evidence="6">
    <location>
        <begin position="65"/>
        <end position="97"/>
    </location>
</feature>
<dbReference type="EMBL" id="MHMT01000033">
    <property type="protein sequence ID" value="OGZ31786.1"/>
    <property type="molecule type" value="Genomic_DNA"/>
</dbReference>
<dbReference type="Proteomes" id="UP000177810">
    <property type="component" value="Unassembled WGS sequence"/>
</dbReference>
<dbReference type="GO" id="GO:0003735">
    <property type="term" value="F:structural constituent of ribosome"/>
    <property type="evidence" value="ECO:0007669"/>
    <property type="project" value="InterPro"/>
</dbReference>
<dbReference type="GO" id="GO:0015934">
    <property type="term" value="C:large ribosomal subunit"/>
    <property type="evidence" value="ECO:0007669"/>
    <property type="project" value="InterPro"/>
</dbReference>